<proteinExistence type="predicted"/>
<evidence type="ECO:0000313" key="1">
    <source>
        <dbReference type="EMBL" id="RLN24882.1"/>
    </source>
</evidence>
<dbReference type="SUPFAM" id="SSF53474">
    <property type="entry name" value="alpha/beta-Hydrolases"/>
    <property type="match status" value="1"/>
</dbReference>
<keyword evidence="2" id="KW-1185">Reference proteome</keyword>
<dbReference type="PANTHER" id="PTHR43139">
    <property type="entry name" value="SI:DKEY-122A22.2"/>
    <property type="match status" value="1"/>
</dbReference>
<evidence type="ECO:0008006" key="3">
    <source>
        <dbReference type="Google" id="ProtNLM"/>
    </source>
</evidence>
<dbReference type="EMBL" id="PQIB02000004">
    <property type="protein sequence ID" value="RLN24882.1"/>
    <property type="molecule type" value="Genomic_DNA"/>
</dbReference>
<evidence type="ECO:0000313" key="2">
    <source>
        <dbReference type="Proteomes" id="UP000275267"/>
    </source>
</evidence>
<gene>
    <name evidence="1" type="ORF">C2845_PM07G00100</name>
</gene>
<dbReference type="InterPro" id="IPR029058">
    <property type="entry name" value="AB_hydrolase_fold"/>
</dbReference>
<dbReference type="PANTHER" id="PTHR43139:SF38">
    <property type="entry name" value="AB HYDROLASE-1 DOMAIN-CONTAINING PROTEIN"/>
    <property type="match status" value="1"/>
</dbReference>
<dbReference type="STRING" id="4540.A0A3L6SQD2"/>
<name>A0A3L6SQD2_PANMI</name>
<dbReference type="AlphaFoldDB" id="A0A3L6SQD2"/>
<accession>A0A3L6SQD2</accession>
<dbReference type="Gene3D" id="3.40.50.1820">
    <property type="entry name" value="alpha/beta hydrolase"/>
    <property type="match status" value="1"/>
</dbReference>
<dbReference type="OrthoDB" id="6431331at2759"/>
<comment type="caution">
    <text evidence="1">The sequence shown here is derived from an EMBL/GenBank/DDBJ whole genome shotgun (WGS) entry which is preliminary data.</text>
</comment>
<dbReference type="Proteomes" id="UP000275267">
    <property type="component" value="Unassembled WGS sequence"/>
</dbReference>
<reference evidence="2" key="1">
    <citation type="journal article" date="2019" name="Nat. Commun.">
        <title>The genome of broomcorn millet.</title>
        <authorList>
            <person name="Zou C."/>
            <person name="Miki D."/>
            <person name="Li D."/>
            <person name="Tang Q."/>
            <person name="Xiao L."/>
            <person name="Rajput S."/>
            <person name="Deng P."/>
            <person name="Jia W."/>
            <person name="Huang R."/>
            <person name="Zhang M."/>
            <person name="Sun Y."/>
            <person name="Hu J."/>
            <person name="Fu X."/>
            <person name="Schnable P.S."/>
            <person name="Li F."/>
            <person name="Zhang H."/>
            <person name="Feng B."/>
            <person name="Zhu X."/>
            <person name="Liu R."/>
            <person name="Schnable J.C."/>
            <person name="Zhu J.-K."/>
            <person name="Zhang H."/>
        </authorList>
    </citation>
    <scope>NUCLEOTIDE SEQUENCE [LARGE SCALE GENOMIC DNA]</scope>
</reference>
<sequence length="220" mass="24209">MEGFGQEACRISSGLNTNWDGLEKLPGSLQSRWTVMKNNRMEVGVAKSAVCYGGIVAYHLARALLQQQQHQHQRGGGGGVALGKVAVCDSDVTKGPEDDRALAARGGVEEVTELMVPANTKMMRRLTALSFHRPHKYMPECIARDLLREVLIIWGEFDQIFPLEKAYKVKEKLGEKATLKVIPNSGHLPAQEPKLFNRVLLEFLLQPSTPTAFAAAAAMK</sequence>
<dbReference type="InterPro" id="IPR052370">
    <property type="entry name" value="Meta-cleavage_hydrolase"/>
</dbReference>
<protein>
    <recommendedName>
        <fullName evidence="3">AB hydrolase-1 domain-containing protein</fullName>
    </recommendedName>
</protein>
<organism evidence="1 2">
    <name type="scientific">Panicum miliaceum</name>
    <name type="common">Proso millet</name>
    <name type="synonym">Broomcorn millet</name>
    <dbReference type="NCBI Taxonomy" id="4540"/>
    <lineage>
        <taxon>Eukaryota</taxon>
        <taxon>Viridiplantae</taxon>
        <taxon>Streptophyta</taxon>
        <taxon>Embryophyta</taxon>
        <taxon>Tracheophyta</taxon>
        <taxon>Spermatophyta</taxon>
        <taxon>Magnoliopsida</taxon>
        <taxon>Liliopsida</taxon>
        <taxon>Poales</taxon>
        <taxon>Poaceae</taxon>
        <taxon>PACMAD clade</taxon>
        <taxon>Panicoideae</taxon>
        <taxon>Panicodae</taxon>
        <taxon>Paniceae</taxon>
        <taxon>Panicinae</taxon>
        <taxon>Panicum</taxon>
        <taxon>Panicum sect. Panicum</taxon>
    </lineage>
</organism>